<proteinExistence type="predicted"/>
<evidence type="ECO:0000313" key="2">
    <source>
        <dbReference type="Proteomes" id="UP000191897"/>
    </source>
</evidence>
<sequence>MTSISKNADEQRPRRLKVAAVLALGTVAVLGGNAFLIRNGEPALAASEDVASASAFRTLTPQAIDRLGGLSAPAPTLSETSEGAQAVPALDKTSCVATRAAQKTDRHDALDPKAFCQLQHRLFNAELIDRIAVLQLASQTRSIDTSSQLAMNKEF</sequence>
<accession>A0A1S7QZ38</accession>
<dbReference type="Proteomes" id="UP000191897">
    <property type="component" value="Unassembled WGS sequence"/>
</dbReference>
<reference evidence="1 2" key="1">
    <citation type="submission" date="2016-01" db="EMBL/GenBank/DDBJ databases">
        <authorList>
            <person name="Oliw E.H."/>
        </authorList>
    </citation>
    <scope>NUCLEOTIDE SEQUENCE [LARGE SCALE GENOMIC DNA]</scope>
    <source>
        <strain evidence="1 2">Kerr 14</strain>
    </source>
</reference>
<organism evidence="1 2">
    <name type="scientific">Agrobacterium tumefaciens str. Kerr 14</name>
    <dbReference type="NCBI Taxonomy" id="1183424"/>
    <lineage>
        <taxon>Bacteria</taxon>
        <taxon>Pseudomonadati</taxon>
        <taxon>Pseudomonadota</taxon>
        <taxon>Alphaproteobacteria</taxon>
        <taxon>Hyphomicrobiales</taxon>
        <taxon>Rhizobiaceae</taxon>
        <taxon>Rhizobium/Agrobacterium group</taxon>
        <taxon>Agrobacterium</taxon>
        <taxon>Agrobacterium tumefaciens complex</taxon>
    </lineage>
</organism>
<dbReference type="AlphaFoldDB" id="A0A1S7QZ38"/>
<evidence type="ECO:0000313" key="1">
    <source>
        <dbReference type="EMBL" id="CUX44169.1"/>
    </source>
</evidence>
<gene>
    <name evidence="1" type="ORF">AGR4C_Lc10069</name>
</gene>
<protein>
    <submittedName>
        <fullName evidence="1">Uncharacterized protein</fullName>
    </submittedName>
</protein>
<dbReference type="EMBL" id="FBWC01000019">
    <property type="protein sequence ID" value="CUX44169.1"/>
    <property type="molecule type" value="Genomic_DNA"/>
</dbReference>
<name>A0A1S7QZ38_AGRTU</name>
<dbReference type="RefSeq" id="WP_080866679.1">
    <property type="nucleotide sequence ID" value="NZ_LT009731.1"/>
</dbReference>